<evidence type="ECO:0000313" key="3">
    <source>
        <dbReference type="Proteomes" id="UP000807025"/>
    </source>
</evidence>
<proteinExistence type="predicted"/>
<comment type="caution">
    <text evidence="2">The sequence shown here is derived from an EMBL/GenBank/DDBJ whole genome shotgun (WGS) entry which is preliminary data.</text>
</comment>
<evidence type="ECO:0000313" key="2">
    <source>
        <dbReference type="EMBL" id="KAF9502214.1"/>
    </source>
</evidence>
<organism evidence="2 3">
    <name type="scientific">Pleurotus eryngii</name>
    <name type="common">Boletus of the steppes</name>
    <dbReference type="NCBI Taxonomy" id="5323"/>
    <lineage>
        <taxon>Eukaryota</taxon>
        <taxon>Fungi</taxon>
        <taxon>Dikarya</taxon>
        <taxon>Basidiomycota</taxon>
        <taxon>Agaricomycotina</taxon>
        <taxon>Agaricomycetes</taxon>
        <taxon>Agaricomycetidae</taxon>
        <taxon>Agaricales</taxon>
        <taxon>Pleurotineae</taxon>
        <taxon>Pleurotaceae</taxon>
        <taxon>Pleurotus</taxon>
    </lineage>
</organism>
<protein>
    <submittedName>
        <fullName evidence="2">Uncharacterized protein</fullName>
    </submittedName>
</protein>
<dbReference type="OrthoDB" id="10309366at2759"/>
<dbReference type="AlphaFoldDB" id="A0A9P6AC10"/>
<evidence type="ECO:0000256" key="1">
    <source>
        <dbReference type="SAM" id="MobiDB-lite"/>
    </source>
</evidence>
<feature type="region of interest" description="Disordered" evidence="1">
    <location>
        <begin position="116"/>
        <end position="157"/>
    </location>
</feature>
<name>A0A9P6AC10_PLEER</name>
<feature type="region of interest" description="Disordered" evidence="1">
    <location>
        <begin position="185"/>
        <end position="323"/>
    </location>
</feature>
<reference evidence="2" key="1">
    <citation type="submission" date="2020-11" db="EMBL/GenBank/DDBJ databases">
        <authorList>
            <consortium name="DOE Joint Genome Institute"/>
            <person name="Ahrendt S."/>
            <person name="Riley R."/>
            <person name="Andreopoulos W."/>
            <person name="Labutti K."/>
            <person name="Pangilinan J."/>
            <person name="Ruiz-Duenas F.J."/>
            <person name="Barrasa J.M."/>
            <person name="Sanchez-Garcia M."/>
            <person name="Camarero S."/>
            <person name="Miyauchi S."/>
            <person name="Serrano A."/>
            <person name="Linde D."/>
            <person name="Babiker R."/>
            <person name="Drula E."/>
            <person name="Ayuso-Fernandez I."/>
            <person name="Pacheco R."/>
            <person name="Padilla G."/>
            <person name="Ferreira P."/>
            <person name="Barriuso J."/>
            <person name="Kellner H."/>
            <person name="Castanera R."/>
            <person name="Alfaro M."/>
            <person name="Ramirez L."/>
            <person name="Pisabarro A.G."/>
            <person name="Kuo A."/>
            <person name="Tritt A."/>
            <person name="Lipzen A."/>
            <person name="He G."/>
            <person name="Yan M."/>
            <person name="Ng V."/>
            <person name="Cullen D."/>
            <person name="Martin F."/>
            <person name="Rosso M.-N."/>
            <person name="Henrissat B."/>
            <person name="Hibbett D."/>
            <person name="Martinez A.T."/>
            <person name="Grigoriev I.V."/>
        </authorList>
    </citation>
    <scope>NUCLEOTIDE SEQUENCE</scope>
    <source>
        <strain evidence="2">ATCC 90797</strain>
    </source>
</reference>
<dbReference type="EMBL" id="MU154521">
    <property type="protein sequence ID" value="KAF9502214.1"/>
    <property type="molecule type" value="Genomic_DNA"/>
</dbReference>
<gene>
    <name evidence="2" type="ORF">BDN71DRAFT_1425929</name>
</gene>
<keyword evidence="3" id="KW-1185">Reference proteome</keyword>
<dbReference type="Proteomes" id="UP000807025">
    <property type="component" value="Unassembled WGS sequence"/>
</dbReference>
<sequence length="340" mass="37265">MAAVELGRLHPVHTALSRNSDGVYTLKDLDARTATASYTRDELISFVSANCRIIQGSLTDPLSLPPRYIAFATLYNKQFHVTTKFNIPHGHAFPTRLAGPGLRFLGLVAVRPIIPRRNPRDHQRSQAPYNRRTAVPPNHMGQSRPMVGQSSSRHRRSEAREFILTAERHDVVTNLLLDMVMGNNASPVNSSPVRESPAVRHGGASLRRPTQQPEKRHNSTPYARPKKIRPTIVPTKPSPNLGSSLIDLKISDLPTPDDIPNADKPRDTVPIDPCPSPSDSDIELVNTPSSVSSELTTISEDVDMNTENDKPSDSPTSKVPTVELVDLSISKDSAIAESAK</sequence>
<accession>A0A9P6AC10</accession>
<feature type="compositionally biased region" description="Polar residues" evidence="1">
    <location>
        <begin position="286"/>
        <end position="299"/>
    </location>
</feature>